<dbReference type="OrthoDB" id="8418771at2"/>
<proteinExistence type="predicted"/>
<accession>A0A2S1R2Y2</accession>
<dbReference type="KEGG" id="falb:HYN59_11405"/>
<evidence type="ECO:0000313" key="2">
    <source>
        <dbReference type="Proteomes" id="UP000244929"/>
    </source>
</evidence>
<organism evidence="1 2">
    <name type="scientific">Flavobacterium album</name>
    <dbReference type="NCBI Taxonomy" id="2175091"/>
    <lineage>
        <taxon>Bacteria</taxon>
        <taxon>Pseudomonadati</taxon>
        <taxon>Bacteroidota</taxon>
        <taxon>Flavobacteriia</taxon>
        <taxon>Flavobacteriales</taxon>
        <taxon>Flavobacteriaceae</taxon>
        <taxon>Flavobacterium</taxon>
    </lineage>
</organism>
<dbReference type="Proteomes" id="UP000244929">
    <property type="component" value="Chromosome"/>
</dbReference>
<gene>
    <name evidence="1" type="ORF">HYN59_11405</name>
</gene>
<dbReference type="EMBL" id="CP029186">
    <property type="protein sequence ID" value="AWH87004.1"/>
    <property type="molecule type" value="Genomic_DNA"/>
</dbReference>
<protein>
    <submittedName>
        <fullName evidence="1">Phosphoribosylpyrophosphate synthetase</fullName>
    </submittedName>
</protein>
<keyword evidence="2" id="KW-1185">Reference proteome</keyword>
<dbReference type="AlphaFoldDB" id="A0A2S1R2Y2"/>
<sequence length="104" mass="11579">MNTQQPAFDTVTEALSWLNSKGFIHDFNLGENCIKYDNDQHDLSPDEFDIAYIFRFEGDTDPGDEDIVYGITSASLGIKGVLTSAFGMYADSLSAEMIKKLTVR</sequence>
<evidence type="ECO:0000313" key="1">
    <source>
        <dbReference type="EMBL" id="AWH87004.1"/>
    </source>
</evidence>
<reference evidence="1 2" key="1">
    <citation type="submission" date="2018-04" db="EMBL/GenBank/DDBJ databases">
        <title>Genome sequencing of Flavobacterium sp. HYN0059.</title>
        <authorList>
            <person name="Yi H."/>
            <person name="Baek C."/>
        </authorList>
    </citation>
    <scope>NUCLEOTIDE SEQUENCE [LARGE SCALE GENOMIC DNA]</scope>
    <source>
        <strain evidence="1 2">HYN0059</strain>
    </source>
</reference>
<name>A0A2S1R2Y2_9FLAO</name>